<accession>A0AAV4S3S9</accession>
<comment type="caution">
    <text evidence="1">The sequence shown here is derived from an EMBL/GenBank/DDBJ whole genome shotgun (WGS) entry which is preliminary data.</text>
</comment>
<organism evidence="1 2">
    <name type="scientific">Caerostris extrusa</name>
    <name type="common">Bark spider</name>
    <name type="synonym">Caerostris bankana</name>
    <dbReference type="NCBI Taxonomy" id="172846"/>
    <lineage>
        <taxon>Eukaryota</taxon>
        <taxon>Metazoa</taxon>
        <taxon>Ecdysozoa</taxon>
        <taxon>Arthropoda</taxon>
        <taxon>Chelicerata</taxon>
        <taxon>Arachnida</taxon>
        <taxon>Araneae</taxon>
        <taxon>Araneomorphae</taxon>
        <taxon>Entelegynae</taxon>
        <taxon>Araneoidea</taxon>
        <taxon>Araneidae</taxon>
        <taxon>Caerostris</taxon>
    </lineage>
</organism>
<dbReference type="Proteomes" id="UP001054945">
    <property type="component" value="Unassembled WGS sequence"/>
</dbReference>
<evidence type="ECO:0000313" key="1">
    <source>
        <dbReference type="EMBL" id="GIY27392.1"/>
    </source>
</evidence>
<sequence>MSLLCTMSRLQNGNEFNLLRTQICKISRALQNMLTGVLIRGDIWISKNLGQFRSLLCEVREPSFILKSQVNSTYKTPEDILEGD</sequence>
<name>A0AAV4S3S9_CAEEX</name>
<gene>
    <name evidence="1" type="ORF">CEXT_411711</name>
</gene>
<reference evidence="1 2" key="1">
    <citation type="submission" date="2021-06" db="EMBL/GenBank/DDBJ databases">
        <title>Caerostris extrusa draft genome.</title>
        <authorList>
            <person name="Kono N."/>
            <person name="Arakawa K."/>
        </authorList>
    </citation>
    <scope>NUCLEOTIDE SEQUENCE [LARGE SCALE GENOMIC DNA]</scope>
</reference>
<protein>
    <submittedName>
        <fullName evidence="1">Uncharacterized protein</fullName>
    </submittedName>
</protein>
<proteinExistence type="predicted"/>
<keyword evidence="2" id="KW-1185">Reference proteome</keyword>
<evidence type="ECO:0000313" key="2">
    <source>
        <dbReference type="Proteomes" id="UP001054945"/>
    </source>
</evidence>
<dbReference type="AlphaFoldDB" id="A0AAV4S3S9"/>
<dbReference type="EMBL" id="BPLR01008812">
    <property type="protein sequence ID" value="GIY27392.1"/>
    <property type="molecule type" value="Genomic_DNA"/>
</dbReference>